<name>A0A0D7F496_RHOPL</name>
<dbReference type="OrthoDB" id="8266080at2"/>
<organism evidence="1 2">
    <name type="scientific">Rhodopseudomonas palustris</name>
    <dbReference type="NCBI Taxonomy" id="1076"/>
    <lineage>
        <taxon>Bacteria</taxon>
        <taxon>Pseudomonadati</taxon>
        <taxon>Pseudomonadota</taxon>
        <taxon>Alphaproteobacteria</taxon>
        <taxon>Hyphomicrobiales</taxon>
        <taxon>Nitrobacteraceae</taxon>
        <taxon>Rhodopseudomonas</taxon>
    </lineage>
</organism>
<dbReference type="PATRIC" id="fig|1076.23.peg.3848"/>
<sequence>MTYDELVEQAIAANDVQTLFKYIYGYPCMCKKIKGEPMCVCKMQEKAAREKIVPLALFKDRIQRVDQR</sequence>
<dbReference type="AlphaFoldDB" id="A0A0D7F496"/>
<comment type="caution">
    <text evidence="1">The sequence shown here is derived from an EMBL/GenBank/DDBJ whole genome shotgun (WGS) entry which is preliminary data.</text>
</comment>
<gene>
    <name evidence="1" type="ORF">OO17_01730</name>
</gene>
<protein>
    <submittedName>
        <fullName evidence="1">Uncharacterized protein</fullName>
    </submittedName>
</protein>
<reference evidence="1 2" key="1">
    <citation type="submission" date="2014-11" db="EMBL/GenBank/DDBJ databases">
        <title>Genomics and ecophysiology of heterotrophic nitrogen fixing bacteria isolated from estuarine surface water.</title>
        <authorList>
            <person name="Bentzon-Tilia M."/>
            <person name="Severin I."/>
            <person name="Hansen L.H."/>
            <person name="Riemann L."/>
        </authorList>
    </citation>
    <scope>NUCLEOTIDE SEQUENCE [LARGE SCALE GENOMIC DNA]</scope>
    <source>
        <strain evidence="1 2">BAL398</strain>
    </source>
</reference>
<proteinExistence type="predicted"/>
<dbReference type="EMBL" id="JXXE01000032">
    <property type="protein sequence ID" value="KIZ47909.1"/>
    <property type="molecule type" value="Genomic_DNA"/>
</dbReference>
<evidence type="ECO:0000313" key="1">
    <source>
        <dbReference type="EMBL" id="KIZ47909.1"/>
    </source>
</evidence>
<evidence type="ECO:0000313" key="2">
    <source>
        <dbReference type="Proteomes" id="UP000032515"/>
    </source>
</evidence>
<dbReference type="Proteomes" id="UP000032515">
    <property type="component" value="Unassembled WGS sequence"/>
</dbReference>
<accession>A0A0D7F496</accession>
<dbReference type="RefSeq" id="WP_044404893.1">
    <property type="nucleotide sequence ID" value="NZ_JXXE01000032.1"/>
</dbReference>